<accession>A0ABS6RZW5</accession>
<sequence>MKEVIAIIRRDRLPDTKRALEELNFPSLTIQSVDGRGKQKGNVYAAMDTDVADDTPALVKLRPTSSTYALEHSLPKAVLYVPKRMITIVVPSEVADRVVETIIKVNQSGQHGDGKIFVCPVDGAIRIRTGQSSTDAI</sequence>
<dbReference type="PANTHER" id="PTHR30115">
    <property type="entry name" value="NITROGEN REGULATORY PROTEIN P-II"/>
    <property type="match status" value="1"/>
</dbReference>
<dbReference type="PROSITE" id="PS00638">
    <property type="entry name" value="PII_GLNB_CTER"/>
    <property type="match status" value="1"/>
</dbReference>
<dbReference type="InterPro" id="IPR002187">
    <property type="entry name" value="N-reg_PII"/>
</dbReference>
<protein>
    <submittedName>
        <fullName evidence="1">P-II family nitrogen regulator</fullName>
    </submittedName>
</protein>
<dbReference type="Proteomes" id="UP001196980">
    <property type="component" value="Unassembled WGS sequence"/>
</dbReference>
<keyword evidence="2" id="KW-1185">Reference proteome</keyword>
<reference evidence="1 2" key="1">
    <citation type="journal article" date="2020" name="J Geophys Res Biogeosci">
        <title>Magnetotaxis as an Adaptation to Enable Bacterial Shuttling of Microbial Sulfur and Sulfur Cycling Across Aquatic Oxic#Anoxic Interfaces.</title>
        <authorList>
            <person name="Li J."/>
            <person name="Liu P."/>
            <person name="Wang J."/>
            <person name="Roberts A.P."/>
            <person name="Pan Y."/>
        </authorList>
    </citation>
    <scope>NUCLEOTIDE SEQUENCE [LARGE SCALE GENOMIC DNA]</scope>
    <source>
        <strain evidence="1 2">MYR-1_YQ</strain>
    </source>
</reference>
<proteinExistence type="predicted"/>
<dbReference type="SMART" id="SM00938">
    <property type="entry name" value="P-II"/>
    <property type="match status" value="1"/>
</dbReference>
<dbReference type="InterPro" id="IPR017918">
    <property type="entry name" value="N-reg_PII_CS"/>
</dbReference>
<dbReference type="Pfam" id="PF00543">
    <property type="entry name" value="P-II"/>
    <property type="match status" value="1"/>
</dbReference>
<dbReference type="EMBL" id="JABXWD010000202">
    <property type="protein sequence ID" value="MBV6342147.1"/>
    <property type="molecule type" value="Genomic_DNA"/>
</dbReference>
<name>A0ABS6RZW5_9BACT</name>
<organism evidence="1 2">
    <name type="scientific">Candidatus Magnetobacterium casense</name>
    <dbReference type="NCBI Taxonomy" id="1455061"/>
    <lineage>
        <taxon>Bacteria</taxon>
        <taxon>Pseudomonadati</taxon>
        <taxon>Nitrospirota</taxon>
        <taxon>Thermodesulfovibrionia</taxon>
        <taxon>Thermodesulfovibrionales</taxon>
        <taxon>Candidatus Magnetobacteriaceae</taxon>
        <taxon>Candidatus Magnetobacterium</taxon>
    </lineage>
</organism>
<dbReference type="PROSITE" id="PS51343">
    <property type="entry name" value="PII_GLNB_DOM"/>
    <property type="match status" value="1"/>
</dbReference>
<gene>
    <name evidence="1" type="ORF">HWQ67_11175</name>
</gene>
<dbReference type="RefSeq" id="WP_218252769.1">
    <property type="nucleotide sequence ID" value="NZ_JABXWD010000202.1"/>
</dbReference>
<evidence type="ECO:0000313" key="2">
    <source>
        <dbReference type="Proteomes" id="UP001196980"/>
    </source>
</evidence>
<comment type="caution">
    <text evidence="1">The sequence shown here is derived from an EMBL/GenBank/DDBJ whole genome shotgun (WGS) entry which is preliminary data.</text>
</comment>
<evidence type="ECO:0000313" key="1">
    <source>
        <dbReference type="EMBL" id="MBV6342147.1"/>
    </source>
</evidence>
<dbReference type="PANTHER" id="PTHR30115:SF11">
    <property type="entry name" value="NITROGEN REGULATORY PROTEIN P-II HOMOLOG"/>
    <property type="match status" value="1"/>
</dbReference>